<comment type="similarity">
    <text evidence="1">Belongs to the LysR transcriptional regulatory family.</text>
</comment>
<dbReference type="GO" id="GO:0003700">
    <property type="term" value="F:DNA-binding transcription factor activity"/>
    <property type="evidence" value="ECO:0007669"/>
    <property type="project" value="InterPro"/>
</dbReference>
<dbReference type="AlphaFoldDB" id="A0A0M9GPG2"/>
<evidence type="ECO:0000313" key="7">
    <source>
        <dbReference type="Proteomes" id="UP000038011"/>
    </source>
</evidence>
<evidence type="ECO:0000256" key="3">
    <source>
        <dbReference type="ARBA" id="ARBA00023125"/>
    </source>
</evidence>
<dbReference type="InterPro" id="IPR005119">
    <property type="entry name" value="LysR_subst-bd"/>
</dbReference>
<evidence type="ECO:0000313" key="6">
    <source>
        <dbReference type="EMBL" id="KPB02319.1"/>
    </source>
</evidence>
<feature type="domain" description="HTH lysR-type" evidence="5">
    <location>
        <begin position="10"/>
        <end position="67"/>
    </location>
</feature>
<dbReference type="GO" id="GO:0003677">
    <property type="term" value="F:DNA binding"/>
    <property type="evidence" value="ECO:0007669"/>
    <property type="project" value="UniProtKB-KW"/>
</dbReference>
<protein>
    <submittedName>
        <fullName evidence="6">LysR family transcriptional regulator</fullName>
    </submittedName>
</protein>
<dbReference type="InterPro" id="IPR036388">
    <property type="entry name" value="WH-like_DNA-bd_sf"/>
</dbReference>
<dbReference type="PANTHER" id="PTHR30419:SF8">
    <property type="entry name" value="NITROGEN ASSIMILATION TRANSCRIPTIONAL ACTIVATOR-RELATED"/>
    <property type="match status" value="1"/>
</dbReference>
<dbReference type="PANTHER" id="PTHR30419">
    <property type="entry name" value="HTH-TYPE TRANSCRIPTIONAL REGULATOR YBHD"/>
    <property type="match status" value="1"/>
</dbReference>
<dbReference type="RefSeq" id="WP_053997933.1">
    <property type="nucleotide sequence ID" value="NZ_JXMU01000003.1"/>
</dbReference>
<gene>
    <name evidence="6" type="ORF">SU32_03405</name>
</gene>
<dbReference type="Gene3D" id="3.40.190.290">
    <property type="match status" value="1"/>
</dbReference>
<dbReference type="Pfam" id="PF03466">
    <property type="entry name" value="LysR_substrate"/>
    <property type="match status" value="1"/>
</dbReference>
<dbReference type="PROSITE" id="PS50931">
    <property type="entry name" value="HTH_LYSR"/>
    <property type="match status" value="1"/>
</dbReference>
<dbReference type="SUPFAM" id="SSF53850">
    <property type="entry name" value="Periplasmic binding protein-like II"/>
    <property type="match status" value="1"/>
</dbReference>
<keyword evidence="7" id="KW-1185">Reference proteome</keyword>
<sequence>MSIDLLNRGLKLSHLRFAAVLRQYGGISAAADAIGISQPAASRLASELEQLSGIAMYRRTGRGIELTSAGEKFALRSSRILREIAGAGQEIDELSKGIYGSVSLGSVTGPAIDFAIPALRQIRLSYPTISLRVDVAASDVLIPMVLDGELDFALCRLPHYADHRQFTQLIKMEEQVSFVVRPGHALARNAGVLPIDALLQYDWIMPKPGAILRTTVERKLSHAKIPLPQNVLTTSSYLFTLALVRQSNAIAPIATSVARSFAADEGGTSGLVTLETNLPISVEPYSLICRAGAEFTPAASMVFGEIERSFQQI</sequence>
<dbReference type="Pfam" id="PF00126">
    <property type="entry name" value="HTH_1"/>
    <property type="match status" value="1"/>
</dbReference>
<evidence type="ECO:0000256" key="4">
    <source>
        <dbReference type="ARBA" id="ARBA00023163"/>
    </source>
</evidence>
<dbReference type="Proteomes" id="UP000038011">
    <property type="component" value="Unassembled WGS sequence"/>
</dbReference>
<keyword evidence="2" id="KW-0805">Transcription regulation</keyword>
<accession>A0A0M9GPG2</accession>
<dbReference type="Gene3D" id="1.10.10.10">
    <property type="entry name" value="Winged helix-like DNA-binding domain superfamily/Winged helix DNA-binding domain"/>
    <property type="match status" value="1"/>
</dbReference>
<reference evidence="6 7" key="1">
    <citation type="submission" date="2015-01" db="EMBL/GenBank/DDBJ databases">
        <title>Ahrensia donghaiensis sp. nov., a novel dimethylsulphoniopropionate-cleavage bacterium isolated from seawater and emended descriptions of the genus Ahrensia and Ahrensia kielensis.</title>
        <authorList>
            <person name="Liu J."/>
        </authorList>
    </citation>
    <scope>NUCLEOTIDE SEQUENCE [LARGE SCALE GENOMIC DNA]</scope>
    <source>
        <strain evidence="6 7">LZD062</strain>
    </source>
</reference>
<keyword evidence="3" id="KW-0238">DNA-binding</keyword>
<dbReference type="PATRIC" id="fig|1514904.3.peg.2391"/>
<dbReference type="EMBL" id="JXMU01000003">
    <property type="protein sequence ID" value="KPB02319.1"/>
    <property type="molecule type" value="Genomic_DNA"/>
</dbReference>
<evidence type="ECO:0000259" key="5">
    <source>
        <dbReference type="PROSITE" id="PS50931"/>
    </source>
</evidence>
<comment type="caution">
    <text evidence="6">The sequence shown here is derived from an EMBL/GenBank/DDBJ whole genome shotgun (WGS) entry which is preliminary data.</text>
</comment>
<name>A0A0M9GPG2_9HYPH</name>
<dbReference type="OrthoDB" id="9803030at2"/>
<dbReference type="SUPFAM" id="SSF46785">
    <property type="entry name" value="Winged helix' DNA-binding domain"/>
    <property type="match status" value="1"/>
</dbReference>
<dbReference type="InterPro" id="IPR000847">
    <property type="entry name" value="LysR_HTH_N"/>
</dbReference>
<organism evidence="6 7">
    <name type="scientific">Ahrensia marina</name>
    <dbReference type="NCBI Taxonomy" id="1514904"/>
    <lineage>
        <taxon>Bacteria</taxon>
        <taxon>Pseudomonadati</taxon>
        <taxon>Pseudomonadota</taxon>
        <taxon>Alphaproteobacteria</taxon>
        <taxon>Hyphomicrobiales</taxon>
        <taxon>Ahrensiaceae</taxon>
        <taxon>Ahrensia</taxon>
    </lineage>
</organism>
<proteinExistence type="inferred from homology"/>
<dbReference type="GO" id="GO:0005829">
    <property type="term" value="C:cytosol"/>
    <property type="evidence" value="ECO:0007669"/>
    <property type="project" value="TreeGrafter"/>
</dbReference>
<evidence type="ECO:0000256" key="2">
    <source>
        <dbReference type="ARBA" id="ARBA00023015"/>
    </source>
</evidence>
<dbReference type="InterPro" id="IPR050950">
    <property type="entry name" value="HTH-type_LysR_regulators"/>
</dbReference>
<dbReference type="InterPro" id="IPR036390">
    <property type="entry name" value="WH_DNA-bd_sf"/>
</dbReference>
<dbReference type="STRING" id="1514904.SU32_03405"/>
<keyword evidence="4" id="KW-0804">Transcription</keyword>
<evidence type="ECO:0000256" key="1">
    <source>
        <dbReference type="ARBA" id="ARBA00009437"/>
    </source>
</evidence>